<dbReference type="Proteomes" id="UP000070620">
    <property type="component" value="Unassembled WGS sequence"/>
</dbReference>
<dbReference type="EMBL" id="LRQV01000035">
    <property type="protein sequence ID" value="KXK61676.1"/>
    <property type="molecule type" value="Genomic_DNA"/>
</dbReference>
<evidence type="ECO:0000313" key="1">
    <source>
        <dbReference type="EMBL" id="KXK61676.1"/>
    </source>
</evidence>
<evidence type="ECO:0000313" key="2">
    <source>
        <dbReference type="Proteomes" id="UP000070620"/>
    </source>
</evidence>
<keyword evidence="2" id="KW-1185">Reference proteome</keyword>
<organism evidence="1 2">
    <name type="scientific">Micromonospora rosaria</name>
    <dbReference type="NCBI Taxonomy" id="47874"/>
    <lineage>
        <taxon>Bacteria</taxon>
        <taxon>Bacillati</taxon>
        <taxon>Actinomycetota</taxon>
        <taxon>Actinomycetes</taxon>
        <taxon>Micromonosporales</taxon>
        <taxon>Micromonosporaceae</taxon>
        <taxon>Micromonospora</taxon>
    </lineage>
</organism>
<reference evidence="1 2" key="1">
    <citation type="submission" date="2016-01" db="EMBL/GenBank/DDBJ databases">
        <title>Whole genome sequence and analysis of Micromonospora rosaria DSM 803, which can produce antibacterial substance rosamicin.</title>
        <authorList>
            <person name="Yang H."/>
            <person name="He X."/>
            <person name="Zhu D."/>
        </authorList>
    </citation>
    <scope>NUCLEOTIDE SEQUENCE [LARGE SCALE GENOMIC DNA]</scope>
    <source>
        <strain evidence="1 2">DSM 803</strain>
    </source>
</reference>
<name>A0A136PU59_9ACTN</name>
<protein>
    <submittedName>
        <fullName evidence="1">Uncharacterized protein</fullName>
    </submittedName>
</protein>
<sequence length="154" mass="16939">MTNLLARGADVRALVRGSSKDTLPTHPRLTPYVGDLTDGVAALQPLQQPAMLALRNEVEAASGRRWNLVRKGTLRDLRAEIARRQFTASSMFEYPALQYQIAMLDGTASLRDVRNADYPDVLPTPVAAYLAGPGAAHFAVPEKTWRQDEWPTAP</sequence>
<comment type="caution">
    <text evidence="1">The sequence shown here is derived from an EMBL/GenBank/DDBJ whole genome shotgun (WGS) entry which is preliminary data.</text>
</comment>
<dbReference type="AlphaFoldDB" id="A0A136PU59"/>
<gene>
    <name evidence="1" type="ORF">AWW66_12215</name>
</gene>
<accession>A0A136PU59</accession>
<dbReference type="Gene3D" id="3.40.50.720">
    <property type="entry name" value="NAD(P)-binding Rossmann-like Domain"/>
    <property type="match status" value="1"/>
</dbReference>
<proteinExistence type="predicted"/>